<accession>A0ABR7C5K5</accession>
<gene>
    <name evidence="2" type="ORF">H8S67_00120</name>
</gene>
<keyword evidence="3" id="KW-1185">Reference proteome</keyword>
<dbReference type="EMBL" id="JACOOE010000001">
    <property type="protein sequence ID" value="MBC5603085.1"/>
    <property type="molecule type" value="Genomic_DNA"/>
</dbReference>
<sequence>MKTKLNIIREVWLLAVVVLITACNNQWDNHVEVDTPTLDGSVLDAVKANKDLSAFYLLLEETGYVNILNGEYEYTILAPDNDAISELVADYEEGEWNEQEKLAIVKNHIAFGLYNMKTLTQPDSRLKMINGKNQSMSTVSFDSEHSNVLCNNGVLHIVDKAYKPLMNIDEYLQYVRGMFPEEYEQLDSLYAKATKVMDTERSVQTGVNELGQPVYDTVWTTRNYFFEEMPINDEDSSYTFVVLRDLNFRELKAKYARYMSLGDEEQTDSLVVDELIRDLVFKQGETTALSGVKVDFSGAADFVPSPIEVSEYKASNGVVRFLNGVDVKMKENKIKTVVVEAEDYLSAYSPSKVYTRSRSSWASGGKDVMVSSRTYQKDPVTGTEYSFVFNTSNYNTDMNFYLLYEVRLNSVTYDVYWLSYDDMAEHIAKDPASEASTLVVCQKMFAAMPGDAQLARSSGGSIQNNYWGNSVAFAAYSVAGDKTYRDYPVQLRKYTLDTGSSRMIPKEEVEGEEGYDFDVPRMGKVQLMVCNTAGFHPYSKANQSGGMMFLDYIKFVPRIPDGE</sequence>
<evidence type="ECO:0000259" key="1">
    <source>
        <dbReference type="PROSITE" id="PS50213"/>
    </source>
</evidence>
<dbReference type="SUPFAM" id="SSF82153">
    <property type="entry name" value="FAS1 domain"/>
    <property type="match status" value="1"/>
</dbReference>
<name>A0ABR7C5K5_9BACE</name>
<dbReference type="InterPro" id="IPR000782">
    <property type="entry name" value="FAS1_domain"/>
</dbReference>
<dbReference type="PROSITE" id="PS50213">
    <property type="entry name" value="FAS1"/>
    <property type="match status" value="1"/>
</dbReference>
<organism evidence="2 3">
    <name type="scientific">Bacteroides difficilis</name>
    <dbReference type="NCBI Taxonomy" id="2763021"/>
    <lineage>
        <taxon>Bacteria</taxon>
        <taxon>Pseudomonadati</taxon>
        <taxon>Bacteroidota</taxon>
        <taxon>Bacteroidia</taxon>
        <taxon>Bacteroidales</taxon>
        <taxon>Bacteroidaceae</taxon>
        <taxon>Bacteroides</taxon>
    </lineage>
</organism>
<dbReference type="Gene3D" id="2.30.180.10">
    <property type="entry name" value="FAS1 domain"/>
    <property type="match status" value="1"/>
</dbReference>
<reference evidence="2 3" key="1">
    <citation type="submission" date="2020-08" db="EMBL/GenBank/DDBJ databases">
        <title>Genome public.</title>
        <authorList>
            <person name="Liu C."/>
            <person name="Sun Q."/>
        </authorList>
    </citation>
    <scope>NUCLEOTIDE SEQUENCE [LARGE SCALE GENOMIC DNA]</scope>
    <source>
        <strain evidence="2 3">M27</strain>
    </source>
</reference>
<dbReference type="PROSITE" id="PS51257">
    <property type="entry name" value="PROKAR_LIPOPROTEIN"/>
    <property type="match status" value="1"/>
</dbReference>
<proteinExistence type="predicted"/>
<dbReference type="RefSeq" id="WP_186965971.1">
    <property type="nucleotide sequence ID" value="NZ_JACOOE010000001.1"/>
</dbReference>
<protein>
    <submittedName>
        <fullName evidence="2">Fasciclin domain-containing protein</fullName>
    </submittedName>
</protein>
<comment type="caution">
    <text evidence="2">The sequence shown here is derived from an EMBL/GenBank/DDBJ whole genome shotgun (WGS) entry which is preliminary data.</text>
</comment>
<dbReference type="Pfam" id="PF02469">
    <property type="entry name" value="Fasciclin"/>
    <property type="match status" value="1"/>
</dbReference>
<dbReference type="InterPro" id="IPR036378">
    <property type="entry name" value="FAS1_dom_sf"/>
</dbReference>
<evidence type="ECO:0000313" key="2">
    <source>
        <dbReference type="EMBL" id="MBC5603085.1"/>
    </source>
</evidence>
<dbReference type="Proteomes" id="UP000600600">
    <property type="component" value="Unassembled WGS sequence"/>
</dbReference>
<evidence type="ECO:0000313" key="3">
    <source>
        <dbReference type="Proteomes" id="UP000600600"/>
    </source>
</evidence>
<feature type="domain" description="FAS1" evidence="1">
    <location>
        <begin position="39"/>
        <end position="162"/>
    </location>
</feature>